<feature type="region of interest" description="Disordered" evidence="4">
    <location>
        <begin position="444"/>
        <end position="482"/>
    </location>
</feature>
<feature type="region of interest" description="Disordered" evidence="4">
    <location>
        <begin position="189"/>
        <end position="284"/>
    </location>
</feature>
<evidence type="ECO:0000256" key="1">
    <source>
        <dbReference type="ARBA" id="ARBA00022553"/>
    </source>
</evidence>
<feature type="compositionally biased region" description="Polar residues" evidence="4">
    <location>
        <begin position="227"/>
        <end position="241"/>
    </location>
</feature>
<feature type="compositionally biased region" description="Polar residues" evidence="4">
    <location>
        <begin position="309"/>
        <end position="323"/>
    </location>
</feature>
<evidence type="ECO:0000256" key="2">
    <source>
        <dbReference type="ARBA" id="ARBA00022884"/>
    </source>
</evidence>
<dbReference type="Pfam" id="PF00076">
    <property type="entry name" value="RRM_1"/>
    <property type="match status" value="1"/>
</dbReference>
<keyword evidence="2 3" id="KW-0694">RNA-binding</keyword>
<proteinExistence type="predicted"/>
<dbReference type="SMART" id="SM00360">
    <property type="entry name" value="RRM"/>
    <property type="match status" value="1"/>
</dbReference>
<dbReference type="OrthoDB" id="431169at2759"/>
<dbReference type="InterPro" id="IPR012677">
    <property type="entry name" value="Nucleotide-bd_a/b_plait_sf"/>
</dbReference>
<name>A0A4V1J354_9ASCO</name>
<dbReference type="Proteomes" id="UP000268321">
    <property type="component" value="Unassembled WGS sequence"/>
</dbReference>
<feature type="compositionally biased region" description="Polar residues" evidence="4">
    <location>
        <begin position="471"/>
        <end position="482"/>
    </location>
</feature>
<dbReference type="InterPro" id="IPR000504">
    <property type="entry name" value="RRM_dom"/>
</dbReference>
<feature type="compositionally biased region" description="Low complexity" evidence="4">
    <location>
        <begin position="324"/>
        <end position="336"/>
    </location>
</feature>
<evidence type="ECO:0000259" key="5">
    <source>
        <dbReference type="PROSITE" id="PS50102"/>
    </source>
</evidence>
<keyword evidence="7" id="KW-1185">Reference proteome</keyword>
<reference evidence="7" key="1">
    <citation type="journal article" date="2018" name="Nat. Microbiol.">
        <title>Leveraging single-cell genomics to expand the fungal tree of life.</title>
        <authorList>
            <person name="Ahrendt S.R."/>
            <person name="Quandt C.A."/>
            <person name="Ciobanu D."/>
            <person name="Clum A."/>
            <person name="Salamov A."/>
            <person name="Andreopoulos B."/>
            <person name="Cheng J.F."/>
            <person name="Woyke T."/>
            <person name="Pelin A."/>
            <person name="Henrissat B."/>
            <person name="Reynolds N.K."/>
            <person name="Benny G.L."/>
            <person name="Smith M.E."/>
            <person name="James T.Y."/>
            <person name="Grigoriev I.V."/>
        </authorList>
    </citation>
    <scope>NUCLEOTIDE SEQUENCE [LARGE SCALE GENOMIC DNA]</scope>
    <source>
        <strain evidence="7">Baker2002</strain>
    </source>
</reference>
<organism evidence="6 7">
    <name type="scientific">Metschnikowia bicuspidata</name>
    <dbReference type="NCBI Taxonomy" id="27322"/>
    <lineage>
        <taxon>Eukaryota</taxon>
        <taxon>Fungi</taxon>
        <taxon>Dikarya</taxon>
        <taxon>Ascomycota</taxon>
        <taxon>Saccharomycotina</taxon>
        <taxon>Pichiomycetes</taxon>
        <taxon>Metschnikowiaceae</taxon>
        <taxon>Metschnikowia</taxon>
    </lineage>
</organism>
<evidence type="ECO:0000313" key="7">
    <source>
        <dbReference type="Proteomes" id="UP000268321"/>
    </source>
</evidence>
<evidence type="ECO:0000313" key="6">
    <source>
        <dbReference type="EMBL" id="RKP30869.1"/>
    </source>
</evidence>
<accession>A0A4V1J354</accession>
<dbReference type="EMBL" id="ML004450">
    <property type="protein sequence ID" value="RKP30869.1"/>
    <property type="molecule type" value="Genomic_DNA"/>
</dbReference>
<dbReference type="SUPFAM" id="SSF54928">
    <property type="entry name" value="RNA-binding domain, RBD"/>
    <property type="match status" value="1"/>
</dbReference>
<dbReference type="Gene3D" id="3.30.70.330">
    <property type="match status" value="1"/>
</dbReference>
<dbReference type="InterPro" id="IPR035979">
    <property type="entry name" value="RBD_domain_sf"/>
</dbReference>
<gene>
    <name evidence="6" type="ORF">METBISCDRAFT_15301</name>
</gene>
<keyword evidence="1" id="KW-0597">Phosphoprotein</keyword>
<dbReference type="PROSITE" id="PS50102">
    <property type="entry name" value="RRM"/>
    <property type="match status" value="1"/>
</dbReference>
<dbReference type="GO" id="GO:0003723">
    <property type="term" value="F:RNA binding"/>
    <property type="evidence" value="ECO:0007669"/>
    <property type="project" value="UniProtKB-UniRule"/>
</dbReference>
<sequence length="498" mass="52776">MTPANVLKLSNLPPEITLREAHLIFSLVNDDILNIDLSDYLITVYFKTLSTCITTGKLLDGKFIFGRNCPPVKVDLDSTLTLTGATSAFESLRLSSYTISPPSTHLRSVQQPPKILHLHPGSASGSSFDNFQKRPSIGSQRLRFLFSDPFAGASASAGAPLSSVTGTSGSIVLGDLTSTSLMMMNQNEPRDFDNLTRDPWSSLNQPLTSNPQTPGLASVTKAFDWGATSNTASNQSSHNPAQPQYQSGSQPQQGLGSLNSSPPGLSHVPLNSSNPNPANERRRTSAFFNGGQSTAVPLTAVQSQPHLATVTNSLNPSGPQSMDSLQSGSKASNSSSQPVRKDVPDLSLLAKVPLPANPADQNPPCNTLYVGNLPHDATEAELRALFSPQKGFRRLSFRTKNQSSNSNGGLSGHNHGPMCFVEFDDVLLATEALADLYGSALPRTNGSSSKGGIRLSFSKNPLGVRGPGNPRRSSANQLNSLGGSANNGVGNYGYLSFR</sequence>
<evidence type="ECO:0000256" key="3">
    <source>
        <dbReference type="PROSITE-ProRule" id="PRU00176"/>
    </source>
</evidence>
<dbReference type="GO" id="GO:0008361">
    <property type="term" value="P:regulation of cell size"/>
    <property type="evidence" value="ECO:0007669"/>
    <property type="project" value="UniProtKB-ARBA"/>
</dbReference>
<protein>
    <recommendedName>
        <fullName evidence="5">RRM domain-containing protein</fullName>
    </recommendedName>
</protein>
<dbReference type="AlphaFoldDB" id="A0A4V1J354"/>
<feature type="compositionally biased region" description="Low complexity" evidence="4">
    <location>
        <begin position="242"/>
        <end position="266"/>
    </location>
</feature>
<feature type="compositionally biased region" description="Polar residues" evidence="4">
    <location>
        <begin position="199"/>
        <end position="215"/>
    </location>
</feature>
<evidence type="ECO:0000256" key="4">
    <source>
        <dbReference type="SAM" id="MobiDB-lite"/>
    </source>
</evidence>
<dbReference type="PANTHER" id="PTHR10501">
    <property type="entry name" value="U1 SMALL NUCLEAR RIBONUCLEOPROTEIN A/U2 SMALL NUCLEAR RIBONUCLEOPROTEIN B"/>
    <property type="match status" value="1"/>
</dbReference>
<dbReference type="FunFam" id="3.30.70.330:FF:000089">
    <property type="entry name" value="RNA binding protein"/>
    <property type="match status" value="1"/>
</dbReference>
<feature type="domain" description="RRM" evidence="5">
    <location>
        <begin position="366"/>
        <end position="460"/>
    </location>
</feature>
<feature type="region of interest" description="Disordered" evidence="4">
    <location>
        <begin position="309"/>
        <end position="341"/>
    </location>
</feature>